<dbReference type="InterPro" id="IPR000551">
    <property type="entry name" value="MerR-type_HTH_dom"/>
</dbReference>
<dbReference type="Pfam" id="PF13411">
    <property type="entry name" value="MerR_1"/>
    <property type="match status" value="1"/>
</dbReference>
<keyword evidence="1" id="KW-0238">DNA-binding</keyword>
<organism evidence="3 4">
    <name type="scientific">Antrihabitans cavernicola</name>
    <dbReference type="NCBI Taxonomy" id="2495913"/>
    <lineage>
        <taxon>Bacteria</taxon>
        <taxon>Bacillati</taxon>
        <taxon>Actinomycetota</taxon>
        <taxon>Actinomycetes</taxon>
        <taxon>Mycobacteriales</taxon>
        <taxon>Nocardiaceae</taxon>
        <taxon>Antrihabitans</taxon>
    </lineage>
</organism>
<evidence type="ECO:0000256" key="1">
    <source>
        <dbReference type="ARBA" id="ARBA00023125"/>
    </source>
</evidence>
<comment type="caution">
    <text evidence="3">The sequence shown here is derived from an EMBL/GenBank/DDBJ whole genome shotgun (WGS) entry which is preliminary data.</text>
</comment>
<dbReference type="PANTHER" id="PTHR30204">
    <property type="entry name" value="REDOX-CYCLING DRUG-SENSING TRANSCRIPTIONAL ACTIVATOR SOXR"/>
    <property type="match status" value="1"/>
</dbReference>
<dbReference type="RefSeq" id="WP_149429221.1">
    <property type="nucleotide sequence ID" value="NZ_VLNY01000002.1"/>
</dbReference>
<dbReference type="SUPFAM" id="SSF46955">
    <property type="entry name" value="Putative DNA-binding domain"/>
    <property type="match status" value="1"/>
</dbReference>
<evidence type="ECO:0000313" key="3">
    <source>
        <dbReference type="EMBL" id="KAA0024061.1"/>
    </source>
</evidence>
<protein>
    <submittedName>
        <fullName evidence="3">MerR family transcriptional regulator</fullName>
    </submittedName>
</protein>
<dbReference type="EMBL" id="VLNY01000002">
    <property type="protein sequence ID" value="KAA0024061.1"/>
    <property type="molecule type" value="Genomic_DNA"/>
</dbReference>
<dbReference type="GO" id="GO:0003700">
    <property type="term" value="F:DNA-binding transcription factor activity"/>
    <property type="evidence" value="ECO:0007669"/>
    <property type="project" value="InterPro"/>
</dbReference>
<name>A0A5A7SII6_9NOCA</name>
<dbReference type="GO" id="GO:0003677">
    <property type="term" value="F:DNA binding"/>
    <property type="evidence" value="ECO:0007669"/>
    <property type="project" value="UniProtKB-KW"/>
</dbReference>
<dbReference type="Proteomes" id="UP000322244">
    <property type="component" value="Unassembled WGS sequence"/>
</dbReference>
<dbReference type="SMART" id="SM00422">
    <property type="entry name" value="HTH_MERR"/>
    <property type="match status" value="1"/>
</dbReference>
<evidence type="ECO:0000259" key="2">
    <source>
        <dbReference type="PROSITE" id="PS50937"/>
    </source>
</evidence>
<dbReference type="OrthoDB" id="7849865at2"/>
<proteinExistence type="predicted"/>
<sequence length="272" mass="30460">MGWLSIGEFSAKSHLSAKALRLYDRLDLLTPQRVDPHTGYRWYVVEQLERARRVSMLRRLDMPLAQIREVLDLPDAEAADAVGDFWCRREADVASQRALAQLLLDTLKDTESDMYEVSTRPVPTRALVKIGRHLAADDIAPFIREMISILTPDKVAPLGGQAGRPFLRFHAEVSRDSDGPVEFCLPLSDVHGADRVRDQLPEARVNEEAGGTEAYLTVPKSDLHSTVGFETLHNWVQKNRPDVTWVPQQIFLLDPESAGPDDAVVEISAMVD</sequence>
<dbReference type="AlphaFoldDB" id="A0A5A7SII6"/>
<evidence type="ECO:0000313" key="4">
    <source>
        <dbReference type="Proteomes" id="UP000322244"/>
    </source>
</evidence>
<dbReference type="InterPro" id="IPR011256">
    <property type="entry name" value="Reg_factor_effector_dom_sf"/>
</dbReference>
<dbReference type="Gene3D" id="3.20.80.10">
    <property type="entry name" value="Regulatory factor, effector binding domain"/>
    <property type="match status" value="1"/>
</dbReference>
<dbReference type="InterPro" id="IPR009061">
    <property type="entry name" value="DNA-bd_dom_put_sf"/>
</dbReference>
<dbReference type="PROSITE" id="PS50937">
    <property type="entry name" value="HTH_MERR_2"/>
    <property type="match status" value="1"/>
</dbReference>
<feature type="domain" description="HTH merR-type" evidence="2">
    <location>
        <begin position="1"/>
        <end position="73"/>
    </location>
</feature>
<gene>
    <name evidence="3" type="ORF">FOY51_05710</name>
</gene>
<keyword evidence="4" id="KW-1185">Reference proteome</keyword>
<dbReference type="InterPro" id="IPR047057">
    <property type="entry name" value="MerR_fam"/>
</dbReference>
<accession>A0A5A7SII6</accession>
<reference evidence="3 4" key="1">
    <citation type="submission" date="2019-07" db="EMBL/GenBank/DDBJ databases">
        <title>Rhodococcus cavernicolus sp. nov., isolated from a cave.</title>
        <authorList>
            <person name="Lee S.D."/>
        </authorList>
    </citation>
    <scope>NUCLEOTIDE SEQUENCE [LARGE SCALE GENOMIC DNA]</scope>
    <source>
        <strain evidence="3 4">C1-24</strain>
    </source>
</reference>
<dbReference type="Gene3D" id="1.10.1660.10">
    <property type="match status" value="1"/>
</dbReference>
<dbReference type="PANTHER" id="PTHR30204:SF97">
    <property type="entry name" value="MERR FAMILY REGULATORY PROTEIN"/>
    <property type="match status" value="1"/>
</dbReference>